<dbReference type="EMBL" id="ASPP01040665">
    <property type="protein sequence ID" value="ETO00572.1"/>
    <property type="molecule type" value="Genomic_DNA"/>
</dbReference>
<accession>X6LHG4</accession>
<dbReference type="PROSITE" id="PS50878">
    <property type="entry name" value="RT_POL"/>
    <property type="match status" value="1"/>
</dbReference>
<feature type="domain" description="Reverse transcriptase" evidence="1">
    <location>
        <begin position="1"/>
        <end position="196"/>
    </location>
</feature>
<dbReference type="InterPro" id="IPR000477">
    <property type="entry name" value="RT_dom"/>
</dbReference>
<keyword evidence="3" id="KW-1185">Reference proteome</keyword>
<dbReference type="Pfam" id="PF00078">
    <property type="entry name" value="RVT_1"/>
    <property type="match status" value="1"/>
</dbReference>
<organism evidence="2 3">
    <name type="scientific">Reticulomyxa filosa</name>
    <dbReference type="NCBI Taxonomy" id="46433"/>
    <lineage>
        <taxon>Eukaryota</taxon>
        <taxon>Sar</taxon>
        <taxon>Rhizaria</taxon>
        <taxon>Retaria</taxon>
        <taxon>Foraminifera</taxon>
        <taxon>Monothalamids</taxon>
        <taxon>Reticulomyxidae</taxon>
        <taxon>Reticulomyxa</taxon>
    </lineage>
</organism>
<dbReference type="PANTHER" id="PTHR19446">
    <property type="entry name" value="REVERSE TRANSCRIPTASES"/>
    <property type="match status" value="1"/>
</dbReference>
<dbReference type="InterPro" id="IPR043502">
    <property type="entry name" value="DNA/RNA_pol_sf"/>
</dbReference>
<sequence>NYRPIALLSSVGKLLERIITMRLMWFLNENQLLHQCQAWFQSWHNTSELLLRITESIHASFDENSVTYAVLLDISSAYDSVWRDGLRYKMRKEFGINGRMYWWLDSFLKDRFGQVVLNGVSSSEKEFDNGVPQGSALSPLLFLLYINDITEAVQDPIQCGMFADDVALWTSIYTSDQQEMNRQLNLLQQSLEGISL</sequence>
<dbReference type="OMA" id="GDCTSER"/>
<dbReference type="CDD" id="cd01650">
    <property type="entry name" value="RT_nLTR_like"/>
    <property type="match status" value="1"/>
</dbReference>
<gene>
    <name evidence="2" type="ORF">RFI_36868</name>
</gene>
<protein>
    <recommendedName>
        <fullName evidence="1">Reverse transcriptase domain-containing protein</fullName>
    </recommendedName>
</protein>
<comment type="caution">
    <text evidence="2">The sequence shown here is derived from an EMBL/GenBank/DDBJ whole genome shotgun (WGS) entry which is preliminary data.</text>
</comment>
<evidence type="ECO:0000259" key="1">
    <source>
        <dbReference type="PROSITE" id="PS50878"/>
    </source>
</evidence>
<feature type="non-terminal residue" evidence="2">
    <location>
        <position position="1"/>
    </location>
</feature>
<name>X6LHG4_RETFI</name>
<evidence type="ECO:0000313" key="2">
    <source>
        <dbReference type="EMBL" id="ETO00572.1"/>
    </source>
</evidence>
<dbReference type="SUPFAM" id="SSF56672">
    <property type="entry name" value="DNA/RNA polymerases"/>
    <property type="match status" value="1"/>
</dbReference>
<evidence type="ECO:0000313" key="3">
    <source>
        <dbReference type="Proteomes" id="UP000023152"/>
    </source>
</evidence>
<proteinExistence type="predicted"/>
<dbReference type="AlphaFoldDB" id="X6LHG4"/>
<dbReference type="OrthoDB" id="10065625at2759"/>
<reference evidence="2 3" key="1">
    <citation type="journal article" date="2013" name="Curr. Biol.">
        <title>The Genome of the Foraminiferan Reticulomyxa filosa.</title>
        <authorList>
            <person name="Glockner G."/>
            <person name="Hulsmann N."/>
            <person name="Schleicher M."/>
            <person name="Noegel A.A."/>
            <person name="Eichinger L."/>
            <person name="Gallinger C."/>
            <person name="Pawlowski J."/>
            <person name="Sierra R."/>
            <person name="Euteneuer U."/>
            <person name="Pillet L."/>
            <person name="Moustafa A."/>
            <person name="Platzer M."/>
            <person name="Groth M."/>
            <person name="Szafranski K."/>
            <person name="Schliwa M."/>
        </authorList>
    </citation>
    <scope>NUCLEOTIDE SEQUENCE [LARGE SCALE GENOMIC DNA]</scope>
</reference>
<dbReference type="Proteomes" id="UP000023152">
    <property type="component" value="Unassembled WGS sequence"/>
</dbReference>